<dbReference type="GO" id="GO:0004342">
    <property type="term" value="F:glucosamine-6-phosphate deaminase activity"/>
    <property type="evidence" value="ECO:0007669"/>
    <property type="project" value="UniProtKB-EC"/>
</dbReference>
<reference evidence="5 6" key="1">
    <citation type="journal article" date="2022" name="BMC Genomics">
        <title>Comparative genome analysis of mycobacteria focusing on tRNA and non-coding RNA.</title>
        <authorList>
            <person name="Behra P.R.K."/>
            <person name="Pettersson B.M.F."/>
            <person name="Ramesh M."/>
            <person name="Das S."/>
            <person name="Dasgupta S."/>
            <person name="Kirsebom L.A."/>
        </authorList>
    </citation>
    <scope>NUCLEOTIDE SEQUENCE [LARGE SCALE GENOMIC DNA]</scope>
    <source>
        <strain evidence="5 6">DSM 44078</strain>
    </source>
</reference>
<evidence type="ECO:0000313" key="6">
    <source>
        <dbReference type="Proteomes" id="UP001526201"/>
    </source>
</evidence>
<dbReference type="SUPFAM" id="SSF100950">
    <property type="entry name" value="NagB/RpiA/CoA transferase-like"/>
    <property type="match status" value="1"/>
</dbReference>
<evidence type="ECO:0000256" key="2">
    <source>
        <dbReference type="ARBA" id="ARBA00023277"/>
    </source>
</evidence>
<accession>A0ABT3C5Z9</accession>
<name>A0ABT3C5Z9_9MYCO</name>
<dbReference type="EC" id="3.5.99.6" evidence="3"/>
<dbReference type="InterPro" id="IPR006148">
    <property type="entry name" value="Glc/Gal-6P_isomerase"/>
</dbReference>
<gene>
    <name evidence="5" type="primary">nagB</name>
    <name evidence="5" type="ORF">H7J73_02385</name>
</gene>
<evidence type="ECO:0000259" key="4">
    <source>
        <dbReference type="Pfam" id="PF01182"/>
    </source>
</evidence>
<dbReference type="Gene3D" id="3.40.50.1360">
    <property type="match status" value="1"/>
</dbReference>
<organism evidence="5 6">
    <name type="scientific">Mycolicibacterium komossense</name>
    <dbReference type="NCBI Taxonomy" id="1779"/>
    <lineage>
        <taxon>Bacteria</taxon>
        <taxon>Bacillati</taxon>
        <taxon>Actinomycetota</taxon>
        <taxon>Actinomycetes</taxon>
        <taxon>Mycobacteriales</taxon>
        <taxon>Mycobacteriaceae</taxon>
        <taxon>Mycolicibacterium</taxon>
    </lineage>
</organism>
<dbReference type="EMBL" id="JACKTY010000012">
    <property type="protein sequence ID" value="MCV7224890.1"/>
    <property type="molecule type" value="Genomic_DNA"/>
</dbReference>
<dbReference type="CDD" id="cd01399">
    <property type="entry name" value="GlcN6P_deaminase"/>
    <property type="match status" value="1"/>
</dbReference>
<feature type="domain" description="Glucosamine/galactosamine-6-phosphate isomerase" evidence="4">
    <location>
        <begin position="15"/>
        <end position="232"/>
    </location>
</feature>
<evidence type="ECO:0000256" key="3">
    <source>
        <dbReference type="NCBIfam" id="TIGR00502"/>
    </source>
</evidence>
<evidence type="ECO:0000256" key="1">
    <source>
        <dbReference type="ARBA" id="ARBA00022801"/>
    </source>
</evidence>
<dbReference type="PANTHER" id="PTHR11280">
    <property type="entry name" value="GLUCOSAMINE-6-PHOSPHATE ISOMERASE"/>
    <property type="match status" value="1"/>
</dbReference>
<dbReference type="InterPro" id="IPR037171">
    <property type="entry name" value="NagB/RpiA_transferase-like"/>
</dbReference>
<dbReference type="Proteomes" id="UP001526201">
    <property type="component" value="Unassembled WGS sequence"/>
</dbReference>
<comment type="caution">
    <text evidence="5">The sequence shown here is derived from an EMBL/GenBank/DDBJ whole genome shotgun (WGS) entry which is preliminary data.</text>
</comment>
<sequence length="256" mass="27010">MRIDVEIIIAANADGVAIAAADVVTDMIRDTPNAVLGLATGSSPLGLYAELAARVADGLDMTAVRGFALDEYVGLTPDDPRSYAHVIDTNVTGPLRLDPGNVHVPAGVGDDLVAACRQYEDDITRAGGIDLQILGIGRNGHLGFNEPASSFDSRTRIALLAESTRRDNARFFERPEDVPVQCVTQGLGTIMEARTTVLIATGTSKAEAITRAVRGPVSTQCPASILQRHQHAVIIVDEAAAAGLRSTDDYRHADSA</sequence>
<keyword evidence="6" id="KW-1185">Reference proteome</keyword>
<dbReference type="NCBIfam" id="TIGR00502">
    <property type="entry name" value="nagB"/>
    <property type="match status" value="1"/>
</dbReference>
<protein>
    <recommendedName>
        <fullName evidence="3">Glucosamine-6-phosphate deaminase</fullName>
        <ecNumber evidence="3">3.5.99.6</ecNumber>
    </recommendedName>
</protein>
<dbReference type="NCBIfam" id="NF001684">
    <property type="entry name" value="PRK00443.1-4"/>
    <property type="match status" value="1"/>
</dbReference>
<dbReference type="PANTHER" id="PTHR11280:SF5">
    <property type="entry name" value="GLUCOSAMINE-6-PHOSPHATE ISOMERASE"/>
    <property type="match status" value="1"/>
</dbReference>
<dbReference type="InterPro" id="IPR004547">
    <property type="entry name" value="Glucosamine6P_isomerase"/>
</dbReference>
<dbReference type="InterPro" id="IPR018321">
    <property type="entry name" value="Glucosamine6P_isomerase_CS"/>
</dbReference>
<keyword evidence="2" id="KW-0119">Carbohydrate metabolism</keyword>
<dbReference type="Pfam" id="PF01182">
    <property type="entry name" value="Glucosamine_iso"/>
    <property type="match status" value="1"/>
</dbReference>
<proteinExistence type="predicted"/>
<dbReference type="PROSITE" id="PS01161">
    <property type="entry name" value="GLC_GALNAC_ISOMERASE"/>
    <property type="match status" value="1"/>
</dbReference>
<evidence type="ECO:0000313" key="5">
    <source>
        <dbReference type="EMBL" id="MCV7224890.1"/>
    </source>
</evidence>
<keyword evidence="1 5" id="KW-0378">Hydrolase</keyword>